<accession>A0A7J0BP59</accession>
<keyword evidence="1" id="KW-0732">Signal</keyword>
<keyword evidence="3" id="KW-1185">Reference proteome</keyword>
<gene>
    <name evidence="2" type="ORF">DSM101010T_32090</name>
</gene>
<dbReference type="AlphaFoldDB" id="A0A7J0BP59"/>
<feature type="chain" id="PRO_5029652075" description="Bacterial OB-fold domain-containing protein" evidence="1">
    <location>
        <begin position="29"/>
        <end position="127"/>
    </location>
</feature>
<dbReference type="RefSeq" id="WP_174406496.1">
    <property type="nucleotide sequence ID" value="NZ_BLVO01000016.1"/>
</dbReference>
<evidence type="ECO:0000256" key="1">
    <source>
        <dbReference type="SAM" id="SignalP"/>
    </source>
</evidence>
<evidence type="ECO:0000313" key="2">
    <source>
        <dbReference type="EMBL" id="GFM34844.1"/>
    </source>
</evidence>
<reference evidence="2 3" key="1">
    <citation type="submission" date="2020-05" db="EMBL/GenBank/DDBJ databases">
        <title>Draft genome sequence of Desulfovibrio sp. strain HN2T.</title>
        <authorList>
            <person name="Ueno A."/>
            <person name="Tamazawa S."/>
            <person name="Tamamura S."/>
            <person name="Murakami T."/>
            <person name="Kiyama T."/>
            <person name="Inomata H."/>
            <person name="Amano Y."/>
            <person name="Miyakawa K."/>
            <person name="Tamaki H."/>
            <person name="Naganuma T."/>
            <person name="Kaneko K."/>
        </authorList>
    </citation>
    <scope>NUCLEOTIDE SEQUENCE [LARGE SCALE GENOMIC DNA]</scope>
    <source>
        <strain evidence="2 3">HN2</strain>
    </source>
</reference>
<protein>
    <recommendedName>
        <fullName evidence="4">Bacterial OB-fold domain-containing protein</fullName>
    </recommendedName>
</protein>
<proteinExistence type="predicted"/>
<dbReference type="Proteomes" id="UP000503840">
    <property type="component" value="Unassembled WGS sequence"/>
</dbReference>
<evidence type="ECO:0000313" key="3">
    <source>
        <dbReference type="Proteomes" id="UP000503840"/>
    </source>
</evidence>
<comment type="caution">
    <text evidence="2">The sequence shown here is derived from an EMBL/GenBank/DDBJ whole genome shotgun (WGS) entry which is preliminary data.</text>
</comment>
<evidence type="ECO:0008006" key="4">
    <source>
        <dbReference type="Google" id="ProtNLM"/>
    </source>
</evidence>
<name>A0A7J0BP59_9BACT</name>
<dbReference type="EMBL" id="BLVO01000016">
    <property type="protein sequence ID" value="GFM34844.1"/>
    <property type="molecule type" value="Genomic_DNA"/>
</dbReference>
<organism evidence="2 3">
    <name type="scientific">Desulfovibrio subterraneus</name>
    <dbReference type="NCBI Taxonomy" id="2718620"/>
    <lineage>
        <taxon>Bacteria</taxon>
        <taxon>Pseudomonadati</taxon>
        <taxon>Thermodesulfobacteriota</taxon>
        <taxon>Desulfovibrionia</taxon>
        <taxon>Desulfovibrionales</taxon>
        <taxon>Desulfovibrionaceae</taxon>
        <taxon>Desulfovibrio</taxon>
    </lineage>
</organism>
<sequence>MSTKQTLFARFAAILVLCAVFAAFVASAPQAAQKVYSPATAKVGKIHVGHDVVFSGTIAELNDEFFLQLPGQEVYYKLDGIHDYTMNGADVVIKGTVKLVNQSEAVIDVRQYEITGGNQPAAAPVTL</sequence>
<feature type="signal peptide" evidence="1">
    <location>
        <begin position="1"/>
        <end position="28"/>
    </location>
</feature>